<feature type="compositionally biased region" description="Basic and acidic residues" evidence="1">
    <location>
        <begin position="105"/>
        <end position="127"/>
    </location>
</feature>
<dbReference type="AlphaFoldDB" id="A0ABD0R5L4"/>
<feature type="compositionally biased region" description="Polar residues" evidence="1">
    <location>
        <begin position="294"/>
        <end position="314"/>
    </location>
</feature>
<evidence type="ECO:0000313" key="2">
    <source>
        <dbReference type="EMBL" id="KAL0193799.1"/>
    </source>
</evidence>
<dbReference type="Proteomes" id="UP001529510">
    <property type="component" value="Unassembled WGS sequence"/>
</dbReference>
<gene>
    <name evidence="2" type="ORF">M9458_012095</name>
</gene>
<feature type="region of interest" description="Disordered" evidence="1">
    <location>
        <begin position="262"/>
        <end position="314"/>
    </location>
</feature>
<feature type="compositionally biased region" description="Basic and acidic residues" evidence="1">
    <location>
        <begin position="10"/>
        <end position="19"/>
    </location>
</feature>
<protein>
    <submittedName>
        <fullName evidence="2">Uncharacterized protein</fullName>
    </submittedName>
</protein>
<keyword evidence="3" id="KW-1185">Reference proteome</keyword>
<feature type="region of interest" description="Disordered" evidence="1">
    <location>
        <begin position="1"/>
        <end position="56"/>
    </location>
</feature>
<sequence>APAAALSHMTKMEVCESPEKTLTSENEALTRRTEPDIPKATEVMESTPADPKMNENQVRVDIERSHMGIKDSRAIQEEPLITEVHKISDALEQKVVADKMVSVSKDDNTEKETAKTNEASKDSKMWMDDANNCSGKQKALRPGDEKTMKTNDLPNEAVTAVKRKTPSVLPKTVGTEDVTKRTMHKEMQRNAPVVEETVVPLVHEAFSTREMSEAQDATESDESPSAIEMEEIPTAKVSMVWERKSSPRSKANEQTIVPVLELRLEEAHGKPSSHKMNSEEPEMESLCPQLDSLAVNTEKNEATSPVSSIGTTYS</sequence>
<accession>A0ABD0R5L4</accession>
<feature type="non-terminal residue" evidence="2">
    <location>
        <position position="314"/>
    </location>
</feature>
<reference evidence="2 3" key="1">
    <citation type="submission" date="2024-05" db="EMBL/GenBank/DDBJ databases">
        <title>Genome sequencing and assembly of Indian major carp, Cirrhinus mrigala (Hamilton, 1822).</title>
        <authorList>
            <person name="Mohindra V."/>
            <person name="Chowdhury L.M."/>
            <person name="Lal K."/>
            <person name="Jena J.K."/>
        </authorList>
    </citation>
    <scope>NUCLEOTIDE SEQUENCE [LARGE SCALE GENOMIC DNA]</scope>
    <source>
        <strain evidence="2">CM1030</strain>
        <tissue evidence="2">Blood</tissue>
    </source>
</reference>
<feature type="region of interest" description="Disordered" evidence="1">
    <location>
        <begin position="105"/>
        <end position="188"/>
    </location>
</feature>
<dbReference type="EMBL" id="JAMKFB020000005">
    <property type="protein sequence ID" value="KAL0193799.1"/>
    <property type="molecule type" value="Genomic_DNA"/>
</dbReference>
<evidence type="ECO:0000256" key="1">
    <source>
        <dbReference type="SAM" id="MobiDB-lite"/>
    </source>
</evidence>
<evidence type="ECO:0000313" key="3">
    <source>
        <dbReference type="Proteomes" id="UP001529510"/>
    </source>
</evidence>
<comment type="caution">
    <text evidence="2">The sequence shown here is derived from an EMBL/GenBank/DDBJ whole genome shotgun (WGS) entry which is preliminary data.</text>
</comment>
<feature type="compositionally biased region" description="Basic and acidic residues" evidence="1">
    <location>
        <begin position="28"/>
        <end position="39"/>
    </location>
</feature>
<proteinExistence type="predicted"/>
<feature type="region of interest" description="Disordered" evidence="1">
    <location>
        <begin position="207"/>
        <end position="232"/>
    </location>
</feature>
<name>A0ABD0R5L4_CIRMR</name>
<feature type="non-terminal residue" evidence="2">
    <location>
        <position position="1"/>
    </location>
</feature>
<feature type="compositionally biased region" description="Basic and acidic residues" evidence="1">
    <location>
        <begin position="177"/>
        <end position="188"/>
    </location>
</feature>
<organism evidence="2 3">
    <name type="scientific">Cirrhinus mrigala</name>
    <name type="common">Mrigala</name>
    <dbReference type="NCBI Taxonomy" id="683832"/>
    <lineage>
        <taxon>Eukaryota</taxon>
        <taxon>Metazoa</taxon>
        <taxon>Chordata</taxon>
        <taxon>Craniata</taxon>
        <taxon>Vertebrata</taxon>
        <taxon>Euteleostomi</taxon>
        <taxon>Actinopterygii</taxon>
        <taxon>Neopterygii</taxon>
        <taxon>Teleostei</taxon>
        <taxon>Ostariophysi</taxon>
        <taxon>Cypriniformes</taxon>
        <taxon>Cyprinidae</taxon>
        <taxon>Labeoninae</taxon>
        <taxon>Labeonini</taxon>
        <taxon>Cirrhinus</taxon>
    </lineage>
</organism>